<evidence type="ECO:0000313" key="3">
    <source>
        <dbReference type="Proteomes" id="UP001165308"/>
    </source>
</evidence>
<reference evidence="2" key="1">
    <citation type="submission" date="2022-05" db="EMBL/GenBank/DDBJ databases">
        <title>Halomonas geminus sp. nov. and Halomonas llamarensis sp. nov. isolated from high-altitude salars of the Atacama Desert.</title>
        <authorList>
            <person name="Hintersatz C."/>
            <person name="Rojas L.A."/>
            <person name="Wei T.-S."/>
            <person name="Kutschke S."/>
            <person name="Lehmann F."/>
            <person name="Jain R."/>
            <person name="Pollmann K."/>
        </authorList>
    </citation>
    <scope>NUCLEOTIDE SEQUENCE</scope>
    <source>
        <strain evidence="2">ATCHA</strain>
    </source>
</reference>
<accession>A0ABT0SV81</accession>
<feature type="region of interest" description="Disordered" evidence="1">
    <location>
        <begin position="1"/>
        <end position="32"/>
    </location>
</feature>
<dbReference type="Proteomes" id="UP001165308">
    <property type="component" value="Unassembled WGS sequence"/>
</dbReference>
<dbReference type="RefSeq" id="WP_250084377.1">
    <property type="nucleotide sequence ID" value="NZ_JAMJPJ010000055.1"/>
</dbReference>
<evidence type="ECO:0000256" key="1">
    <source>
        <dbReference type="SAM" id="MobiDB-lite"/>
    </source>
</evidence>
<feature type="compositionally biased region" description="Low complexity" evidence="1">
    <location>
        <begin position="1"/>
        <end position="14"/>
    </location>
</feature>
<proteinExistence type="predicted"/>
<dbReference type="EMBL" id="JAMJPJ010000055">
    <property type="protein sequence ID" value="MCL7931697.1"/>
    <property type="molecule type" value="Genomic_DNA"/>
</dbReference>
<evidence type="ECO:0000313" key="2">
    <source>
        <dbReference type="EMBL" id="MCL7931697.1"/>
    </source>
</evidence>
<feature type="region of interest" description="Disordered" evidence="1">
    <location>
        <begin position="74"/>
        <end position="102"/>
    </location>
</feature>
<name>A0ABT0SV81_9GAMM</name>
<evidence type="ECO:0008006" key="4">
    <source>
        <dbReference type="Google" id="ProtNLM"/>
    </source>
</evidence>
<sequence>MSAKQTTKAAKAEQPAPPPQPRADVSVRVKTTSPGVKRQVCGVIFGNEYKRLLLDDKGSAYKAIARDPELMMETLPNKPLSDDEVAADTLPGQGNKKEQEAT</sequence>
<comment type="caution">
    <text evidence="2">The sequence shown here is derived from an EMBL/GenBank/DDBJ whole genome shotgun (WGS) entry which is preliminary data.</text>
</comment>
<protein>
    <recommendedName>
        <fullName evidence="4">Mu-like prophage FluMu N-terminal domain-containing protein</fullName>
    </recommendedName>
</protein>
<keyword evidence="3" id="KW-1185">Reference proteome</keyword>
<gene>
    <name evidence="2" type="ORF">M8006_17225</name>
</gene>
<organism evidence="2 3">
    <name type="scientific">Halomonas llamarensis</name>
    <dbReference type="NCBI Taxonomy" id="2945104"/>
    <lineage>
        <taxon>Bacteria</taxon>
        <taxon>Pseudomonadati</taxon>
        <taxon>Pseudomonadota</taxon>
        <taxon>Gammaproteobacteria</taxon>
        <taxon>Oceanospirillales</taxon>
        <taxon>Halomonadaceae</taxon>
        <taxon>Halomonas</taxon>
    </lineage>
</organism>